<dbReference type="Gene3D" id="3.10.129.10">
    <property type="entry name" value="Hotdog Thioesterase"/>
    <property type="match status" value="1"/>
</dbReference>
<dbReference type="Pfam" id="PF13279">
    <property type="entry name" value="4HBT_2"/>
    <property type="match status" value="1"/>
</dbReference>
<dbReference type="GO" id="GO:0047617">
    <property type="term" value="F:fatty acyl-CoA hydrolase activity"/>
    <property type="evidence" value="ECO:0007669"/>
    <property type="project" value="TreeGrafter"/>
</dbReference>
<dbReference type="Proteomes" id="UP000549250">
    <property type="component" value="Unassembled WGS sequence"/>
</dbReference>
<dbReference type="RefSeq" id="WP_183164918.1">
    <property type="nucleotide sequence ID" value="NZ_JACHXI010000001.1"/>
</dbReference>
<dbReference type="EC" id="3.1.2.-" evidence="2"/>
<name>A0A839T0A2_AZOMA</name>
<dbReference type="FunFam" id="3.10.129.10:FF:000094">
    <property type="entry name" value="4-hydroxybenzoyl-CoA thioesterase"/>
    <property type="match status" value="1"/>
</dbReference>
<dbReference type="AlphaFoldDB" id="A0A839T0A2"/>
<dbReference type="PANTHER" id="PTHR31793">
    <property type="entry name" value="4-HYDROXYBENZOYL-COA THIOESTERASE FAMILY MEMBER"/>
    <property type="match status" value="1"/>
</dbReference>
<dbReference type="CDD" id="cd00586">
    <property type="entry name" value="4HBT"/>
    <property type="match status" value="1"/>
</dbReference>
<gene>
    <name evidence="2" type="ORF">FHR87_000310</name>
</gene>
<dbReference type="SUPFAM" id="SSF54637">
    <property type="entry name" value="Thioesterase/thiol ester dehydrase-isomerase"/>
    <property type="match status" value="1"/>
</dbReference>
<dbReference type="InterPro" id="IPR050563">
    <property type="entry name" value="4-hydroxybenzoyl-CoA_TE"/>
</dbReference>
<proteinExistence type="predicted"/>
<comment type="caution">
    <text evidence="2">The sequence shown here is derived from an EMBL/GenBank/DDBJ whole genome shotgun (WGS) entry which is preliminary data.</text>
</comment>
<dbReference type="PANTHER" id="PTHR31793:SF37">
    <property type="entry name" value="ACYL-COA THIOESTER HYDROLASE YBGC"/>
    <property type="match status" value="1"/>
</dbReference>
<sequence length="147" mass="17111">MLWDRPDPFTIDVQVESEHIDSLGHVNNVIYVTWLERCAWMHSSSLGLDIRDYRFLDRAMAVLRHEIDYLASAYLGDRLKLATWIVDSDRRLKMRRQFQLVRPRDGITLLRALTTFVCIELSSGKPKRMPPEFIQGYGKALVMPSSD</sequence>
<evidence type="ECO:0000313" key="2">
    <source>
        <dbReference type="EMBL" id="MBB3101950.1"/>
    </source>
</evidence>
<reference evidence="2 3" key="1">
    <citation type="submission" date="2020-08" db="EMBL/GenBank/DDBJ databases">
        <title>Genomic Encyclopedia of Type Strains, Phase III (KMG-III): the genomes of soil and plant-associated and newly described type strains.</title>
        <authorList>
            <person name="Whitman W."/>
        </authorList>
    </citation>
    <scope>NUCLEOTIDE SEQUENCE [LARGE SCALE GENOMIC DNA]</scope>
    <source>
        <strain evidence="2 3">CECT 4462</strain>
    </source>
</reference>
<dbReference type="EMBL" id="JACHXI010000001">
    <property type="protein sequence ID" value="MBB3101950.1"/>
    <property type="molecule type" value="Genomic_DNA"/>
</dbReference>
<evidence type="ECO:0000313" key="3">
    <source>
        <dbReference type="Proteomes" id="UP000549250"/>
    </source>
</evidence>
<organism evidence="2 3">
    <name type="scientific">Azomonas macrocytogenes</name>
    <name type="common">Azotobacter macrocytogenes</name>
    <dbReference type="NCBI Taxonomy" id="69962"/>
    <lineage>
        <taxon>Bacteria</taxon>
        <taxon>Pseudomonadati</taxon>
        <taxon>Pseudomonadota</taxon>
        <taxon>Gammaproteobacteria</taxon>
        <taxon>Pseudomonadales</taxon>
        <taxon>Pseudomonadaceae</taxon>
        <taxon>Azomonas</taxon>
    </lineage>
</organism>
<keyword evidence="3" id="KW-1185">Reference proteome</keyword>
<dbReference type="InterPro" id="IPR029069">
    <property type="entry name" value="HotDog_dom_sf"/>
</dbReference>
<evidence type="ECO:0000256" key="1">
    <source>
        <dbReference type="ARBA" id="ARBA00022801"/>
    </source>
</evidence>
<accession>A0A839T0A2</accession>
<protein>
    <submittedName>
        <fullName evidence="2">Acyl-CoA thioester hydrolase</fullName>
        <ecNumber evidence="2">3.1.2.-</ecNumber>
    </submittedName>
</protein>
<keyword evidence="1 2" id="KW-0378">Hydrolase</keyword>